<name>A0A4Q7MWF8_9BACT</name>
<keyword evidence="3" id="KW-1185">Reference proteome</keyword>
<comment type="caution">
    <text evidence="2">The sequence shown here is derived from an EMBL/GenBank/DDBJ whole genome shotgun (WGS) entry which is preliminary data.</text>
</comment>
<evidence type="ECO:0000256" key="1">
    <source>
        <dbReference type="SAM" id="Phobius"/>
    </source>
</evidence>
<keyword evidence="1" id="KW-0472">Membrane</keyword>
<reference evidence="2 3" key="1">
    <citation type="submission" date="2019-02" db="EMBL/GenBank/DDBJ databases">
        <title>Genomic Encyclopedia of Type Strains, Phase IV (KMG-IV): sequencing the most valuable type-strain genomes for metagenomic binning, comparative biology and taxonomic classification.</title>
        <authorList>
            <person name="Goeker M."/>
        </authorList>
    </citation>
    <scope>NUCLEOTIDE SEQUENCE [LARGE SCALE GENOMIC DNA]</scope>
    <source>
        <strain evidence="2 3">DSM 18116</strain>
    </source>
</reference>
<keyword evidence="1" id="KW-1133">Transmembrane helix</keyword>
<dbReference type="AlphaFoldDB" id="A0A4Q7MWF8"/>
<accession>A0A4Q7MWF8</accession>
<dbReference type="Proteomes" id="UP000293874">
    <property type="component" value="Unassembled WGS sequence"/>
</dbReference>
<evidence type="ECO:0000313" key="3">
    <source>
        <dbReference type="Proteomes" id="UP000293874"/>
    </source>
</evidence>
<dbReference type="InterPro" id="IPR024422">
    <property type="entry name" value="Protein_unknown_function_OB"/>
</dbReference>
<dbReference type="RefSeq" id="WP_130541892.1">
    <property type="nucleotide sequence ID" value="NZ_SGXA01000002.1"/>
</dbReference>
<sequence length="150" mass="16863">MATRKRIRLFTGILLLLCGLFFYGYFQYQRTNQDLKLATPDQTLTAFTLIHEFAGDDTLADKKYRKRVLAVRGIVKSVDTTNNGVSVILGDSLQRASIRFSMEGPWNEISDIQEGMIVSIKGILNGYSKDQTGLLGDEIVFNRGVLIRNP</sequence>
<evidence type="ECO:0000313" key="2">
    <source>
        <dbReference type="EMBL" id="RZS71380.1"/>
    </source>
</evidence>
<dbReference type="Pfam" id="PF12869">
    <property type="entry name" value="tRNA_anti-like"/>
    <property type="match status" value="1"/>
</dbReference>
<protein>
    <submittedName>
        <fullName evidence="2">Putative nucleic acid binding protein</fullName>
    </submittedName>
</protein>
<keyword evidence="1" id="KW-0812">Transmembrane</keyword>
<gene>
    <name evidence="2" type="ORF">EV199_3283</name>
</gene>
<feature type="transmembrane region" description="Helical" evidence="1">
    <location>
        <begin position="7"/>
        <end position="26"/>
    </location>
</feature>
<dbReference type="EMBL" id="SGXA01000002">
    <property type="protein sequence ID" value="RZS71380.1"/>
    <property type="molecule type" value="Genomic_DNA"/>
</dbReference>
<organism evidence="2 3">
    <name type="scientific">Pseudobacter ginsenosidimutans</name>
    <dbReference type="NCBI Taxonomy" id="661488"/>
    <lineage>
        <taxon>Bacteria</taxon>
        <taxon>Pseudomonadati</taxon>
        <taxon>Bacteroidota</taxon>
        <taxon>Chitinophagia</taxon>
        <taxon>Chitinophagales</taxon>
        <taxon>Chitinophagaceae</taxon>
        <taxon>Pseudobacter</taxon>
    </lineage>
</organism>
<proteinExistence type="predicted"/>